<evidence type="ECO:0000256" key="2">
    <source>
        <dbReference type="ARBA" id="ARBA00023002"/>
    </source>
</evidence>
<dbReference type="GO" id="GO:0047922">
    <property type="term" value="F:gentisate 1,2-dioxygenase activity"/>
    <property type="evidence" value="ECO:0007669"/>
    <property type="project" value="UniProtKB-UniRule"/>
</dbReference>
<comment type="caution">
    <text evidence="5">The sequence shown here is derived from an EMBL/GenBank/DDBJ whole genome shotgun (WGS) entry which is preliminary data.</text>
</comment>
<dbReference type="PANTHER" id="PTHR41517:SF1">
    <property type="entry name" value="CUPIN"/>
    <property type="match status" value="1"/>
</dbReference>
<proteinExistence type="predicted"/>
<keyword evidence="2 5" id="KW-0560">Oxidoreductase</keyword>
<evidence type="ECO:0000313" key="5">
    <source>
        <dbReference type="EMBL" id="HAB2197472.1"/>
    </source>
</evidence>
<evidence type="ECO:0000256" key="3">
    <source>
        <dbReference type="NCBIfam" id="TIGR02272"/>
    </source>
</evidence>
<feature type="domain" description="Cupin type-2" evidence="4">
    <location>
        <begin position="95"/>
        <end position="162"/>
    </location>
</feature>
<reference evidence="5" key="1">
    <citation type="journal article" date="2018" name="Genome Biol.">
        <title>SKESA: strategic k-mer extension for scrupulous assemblies.</title>
        <authorList>
            <person name="Souvorov A."/>
            <person name="Agarwala R."/>
            <person name="Lipman D.J."/>
        </authorList>
    </citation>
    <scope>NUCLEOTIDE SEQUENCE</scope>
    <source>
        <strain evidence="5">Salmonella enterica</strain>
    </source>
</reference>
<evidence type="ECO:0000259" key="4">
    <source>
        <dbReference type="Pfam" id="PF07883"/>
    </source>
</evidence>
<organism evidence="5">
    <name type="scientific">Salmonella enteritidis</name>
    <dbReference type="NCBI Taxonomy" id="149539"/>
    <lineage>
        <taxon>Bacteria</taxon>
        <taxon>Pseudomonadati</taxon>
        <taxon>Pseudomonadota</taxon>
        <taxon>Gammaproteobacteria</taxon>
        <taxon>Enterobacterales</taxon>
        <taxon>Enterobacteriaceae</taxon>
        <taxon>Salmonella</taxon>
    </lineage>
</organism>
<dbReference type="InterPro" id="IPR014710">
    <property type="entry name" value="RmlC-like_jellyroll"/>
</dbReference>
<keyword evidence="1 5" id="KW-0223">Dioxygenase</keyword>
<name>A0A6X8SL61_SALEN</name>
<dbReference type="PANTHER" id="PTHR41517">
    <property type="entry name" value="1,2-DIOXYGENASE PROTEIN-RELATED"/>
    <property type="match status" value="1"/>
</dbReference>
<protein>
    <recommendedName>
        <fullName evidence="3">Gentisate 1,2-dioxygenase</fullName>
        <ecNumber evidence="3">1.13.11.4</ecNumber>
    </recommendedName>
</protein>
<dbReference type="EMBL" id="DAAFZY010000003">
    <property type="protein sequence ID" value="HAB2197472.1"/>
    <property type="molecule type" value="Genomic_DNA"/>
</dbReference>
<dbReference type="SUPFAM" id="SSF51182">
    <property type="entry name" value="RmlC-like cupins"/>
    <property type="match status" value="1"/>
</dbReference>
<evidence type="ECO:0000256" key="1">
    <source>
        <dbReference type="ARBA" id="ARBA00022964"/>
    </source>
</evidence>
<dbReference type="InterPro" id="IPR011051">
    <property type="entry name" value="RmlC_Cupin_sf"/>
</dbReference>
<gene>
    <name evidence="5" type="primary">gtdA</name>
    <name evidence="5" type="ORF">GB560_06560</name>
</gene>
<accession>A0A6X8SL61</accession>
<dbReference type="Gene3D" id="2.60.120.10">
    <property type="entry name" value="Jelly Rolls"/>
    <property type="match status" value="1"/>
</dbReference>
<dbReference type="NCBIfam" id="TIGR02272">
    <property type="entry name" value="gentisate_1_2"/>
    <property type="match status" value="1"/>
</dbReference>
<dbReference type="EC" id="1.13.11.4" evidence="3"/>
<dbReference type="InterPro" id="IPR011960">
    <property type="entry name" value="Gentisate_dOase"/>
</dbReference>
<dbReference type="AlphaFoldDB" id="A0A6X8SL61"/>
<dbReference type="InterPro" id="IPR013096">
    <property type="entry name" value="Cupin_2"/>
</dbReference>
<dbReference type="CDD" id="cd06992">
    <property type="entry name" value="cupin_GDO-like_C"/>
    <property type="match status" value="1"/>
</dbReference>
<dbReference type="Pfam" id="PF07883">
    <property type="entry name" value="Cupin_2"/>
    <property type="match status" value="1"/>
</dbReference>
<sequence>MYEINQNVKDSRQQYYQHISGQNLTPLWESLHHLVPQTPNANCAPAYWNYQEIRPLLMESGNVIGAKEAIRRVLVLENPALRGQSSITATLYAGLQLILPGEVAPSHRHNQSALRFIVEGKGAFTAVDGERTPMHTGDFILTPQWRWHDHGNPGSEPVVWLDGLDLPLVNLLGCGFAEDYPEDQQPVTRKEGDYLPRYAANMLPLRHQRGNSSPIFNYRYDRSREALHDLTRMGDPDEWEGYKLRYVNPVTGGYPMPSMGAFLQLLPKGFASRVARSTDSTIYHVVEGAGQVTIGNETFHFSAKDIFVAPTWHGCRFAAAKTRCYSVFRTSRFRKPWGCSAKHVIN</sequence>
<reference evidence="5" key="2">
    <citation type="submission" date="2019-10" db="EMBL/GenBank/DDBJ databases">
        <authorList>
            <consortium name="NCBI Pathogen Detection Project"/>
        </authorList>
    </citation>
    <scope>NUCLEOTIDE SEQUENCE</scope>
    <source>
        <strain evidence="5">Salmonella enterica</strain>
    </source>
</reference>
<dbReference type="InterPro" id="IPR047183">
    <property type="entry name" value="GDO-like"/>
</dbReference>
<dbReference type="CDD" id="cd02216">
    <property type="entry name" value="cupin_GDO-like_N"/>
    <property type="match status" value="1"/>
</dbReference>